<keyword evidence="2" id="KW-0288">FMN</keyword>
<dbReference type="STRING" id="29354.IO98_16360"/>
<organism evidence="4 5">
    <name type="scientific">Lacrimispora celerecrescens</name>
    <dbReference type="NCBI Taxonomy" id="29354"/>
    <lineage>
        <taxon>Bacteria</taxon>
        <taxon>Bacillati</taxon>
        <taxon>Bacillota</taxon>
        <taxon>Clostridia</taxon>
        <taxon>Lachnospirales</taxon>
        <taxon>Lachnospiraceae</taxon>
        <taxon>Lacrimispora</taxon>
    </lineage>
</organism>
<name>A0A084JJU3_9FIRM</name>
<evidence type="ECO:0000313" key="4">
    <source>
        <dbReference type="EMBL" id="KEZ89227.1"/>
    </source>
</evidence>
<protein>
    <submittedName>
        <fullName evidence="4">NADPH-dependent FMN reductase</fullName>
    </submittedName>
</protein>
<evidence type="ECO:0000256" key="1">
    <source>
        <dbReference type="ARBA" id="ARBA00022630"/>
    </source>
</evidence>
<dbReference type="PANTHER" id="PTHR43278:SF1">
    <property type="entry name" value="IRON-SULFUR FLAVOPROTEIN MJ1083"/>
    <property type="match status" value="1"/>
</dbReference>
<evidence type="ECO:0000259" key="3">
    <source>
        <dbReference type="Pfam" id="PF03358"/>
    </source>
</evidence>
<dbReference type="InterPro" id="IPR029039">
    <property type="entry name" value="Flavoprotein-like_sf"/>
</dbReference>
<dbReference type="GO" id="GO:0016491">
    <property type="term" value="F:oxidoreductase activity"/>
    <property type="evidence" value="ECO:0007669"/>
    <property type="project" value="InterPro"/>
</dbReference>
<dbReference type="Proteomes" id="UP000028525">
    <property type="component" value="Unassembled WGS sequence"/>
</dbReference>
<feature type="domain" description="NADPH-dependent FMN reductase-like" evidence="3">
    <location>
        <begin position="1"/>
        <end position="151"/>
    </location>
</feature>
<keyword evidence="5" id="KW-1185">Reference proteome</keyword>
<dbReference type="RefSeq" id="WP_038282902.1">
    <property type="nucleotide sequence ID" value="NZ_JPME01000019.1"/>
</dbReference>
<dbReference type="Gene3D" id="3.40.50.360">
    <property type="match status" value="1"/>
</dbReference>
<dbReference type="InterPro" id="IPR005025">
    <property type="entry name" value="FMN_Rdtase-like_dom"/>
</dbReference>
<reference evidence="4 5" key="1">
    <citation type="submission" date="2014-07" db="EMBL/GenBank/DDBJ databases">
        <title>Draft genome of Clostridium celerecrescens 152B isolated from sediments associated with methane hydrate from Krishna Godavari basin.</title>
        <authorList>
            <person name="Honkalas V.S."/>
            <person name="Dabir A.P."/>
            <person name="Arora P."/>
            <person name="Dhakephalkar P.K."/>
        </authorList>
    </citation>
    <scope>NUCLEOTIDE SEQUENCE [LARGE SCALE GENOMIC DNA]</scope>
    <source>
        <strain evidence="4 5">152B</strain>
    </source>
</reference>
<dbReference type="EMBL" id="JPME01000019">
    <property type="protein sequence ID" value="KEZ89227.1"/>
    <property type="molecule type" value="Genomic_DNA"/>
</dbReference>
<dbReference type="SUPFAM" id="SSF52218">
    <property type="entry name" value="Flavoproteins"/>
    <property type="match status" value="1"/>
</dbReference>
<accession>A0A084JJU3</accession>
<proteinExistence type="predicted"/>
<evidence type="ECO:0000256" key="2">
    <source>
        <dbReference type="ARBA" id="ARBA00022643"/>
    </source>
</evidence>
<dbReference type="InterPro" id="IPR051796">
    <property type="entry name" value="ISF_SsuE-like"/>
</dbReference>
<dbReference type="PANTHER" id="PTHR43278">
    <property type="entry name" value="NAD(P)H-DEPENDENT FMN-CONTAINING OXIDOREDUCTASE YWQN-RELATED"/>
    <property type="match status" value="1"/>
</dbReference>
<dbReference type="OrthoDB" id="9805976at2"/>
<gene>
    <name evidence="4" type="ORF">IO98_16360</name>
</gene>
<dbReference type="AlphaFoldDB" id="A0A084JJU3"/>
<comment type="caution">
    <text evidence="4">The sequence shown here is derived from an EMBL/GenBank/DDBJ whole genome shotgun (WGS) entry which is preliminary data.</text>
</comment>
<dbReference type="Pfam" id="PF03358">
    <property type="entry name" value="FMN_red"/>
    <property type="match status" value="1"/>
</dbReference>
<evidence type="ECO:0000313" key="5">
    <source>
        <dbReference type="Proteomes" id="UP000028525"/>
    </source>
</evidence>
<sequence length="188" mass="21070">MAIMVVWSSPNKDGLTAAAKDKIMKGILNAGYEAEEIHLNQMKMEHCKACGKGWGICRTKGQCIINDDFAAVYEKLVQADGIVFVSAVYWHDITECMKAFMDRLRRCEAAHNKYLAGRRCLLVACAGGTGLGTVECLHNMEETLKHMGMRAYDRLPVIRYNEGYMLPALEKAGETYAIRLAEGFDMQY</sequence>
<keyword evidence="1" id="KW-0285">Flavoprotein</keyword>